<dbReference type="Proteomes" id="UP000610124">
    <property type="component" value="Unassembled WGS sequence"/>
</dbReference>
<feature type="compositionally biased region" description="Basic and acidic residues" evidence="1">
    <location>
        <begin position="17"/>
        <end position="26"/>
    </location>
</feature>
<name>A0A8H9LX61_KITAU</name>
<protein>
    <submittedName>
        <fullName evidence="2">Uncharacterized protein</fullName>
    </submittedName>
</protein>
<comment type="caution">
    <text evidence="2">The sequence shown here is derived from an EMBL/GenBank/DDBJ whole genome shotgun (WGS) entry which is preliminary data.</text>
</comment>
<dbReference type="EMBL" id="BMUB01000014">
    <property type="protein sequence ID" value="GGU92230.1"/>
    <property type="molecule type" value="Genomic_DNA"/>
</dbReference>
<evidence type="ECO:0000256" key="1">
    <source>
        <dbReference type="SAM" id="MobiDB-lite"/>
    </source>
</evidence>
<evidence type="ECO:0000313" key="2">
    <source>
        <dbReference type="EMBL" id="GGU92230.1"/>
    </source>
</evidence>
<proteinExistence type="predicted"/>
<reference evidence="2" key="2">
    <citation type="submission" date="2020-09" db="EMBL/GenBank/DDBJ databases">
        <authorList>
            <person name="Sun Q."/>
            <person name="Ohkuma M."/>
        </authorList>
    </citation>
    <scope>NUCLEOTIDE SEQUENCE</scope>
    <source>
        <strain evidence="2">JCM 4434</strain>
    </source>
</reference>
<evidence type="ECO:0000313" key="3">
    <source>
        <dbReference type="Proteomes" id="UP000610124"/>
    </source>
</evidence>
<accession>A0A8H9LX61</accession>
<sequence length="89" mass="8934">MPQARAGALGQSGPGSRHRDVGAREPGDEDADRLDGAEVDLGDITQVGDAGPVVLQDGRGAGGRVRVPGDLAAEDGLHAQVEAAVARAQ</sequence>
<gene>
    <name evidence="2" type="ORF">GCM10010502_52020</name>
</gene>
<dbReference type="AlphaFoldDB" id="A0A8H9LX61"/>
<organism evidence="2 3">
    <name type="scientific">Kitasatospora aureofaciens</name>
    <name type="common">Streptomyces aureofaciens</name>
    <dbReference type="NCBI Taxonomy" id="1894"/>
    <lineage>
        <taxon>Bacteria</taxon>
        <taxon>Bacillati</taxon>
        <taxon>Actinomycetota</taxon>
        <taxon>Actinomycetes</taxon>
        <taxon>Kitasatosporales</taxon>
        <taxon>Streptomycetaceae</taxon>
        <taxon>Kitasatospora</taxon>
    </lineage>
</organism>
<feature type="region of interest" description="Disordered" evidence="1">
    <location>
        <begin position="1"/>
        <end position="35"/>
    </location>
</feature>
<reference evidence="2" key="1">
    <citation type="journal article" date="2014" name="Int. J. Syst. Evol. Microbiol.">
        <title>Complete genome sequence of Corynebacterium casei LMG S-19264T (=DSM 44701T), isolated from a smear-ripened cheese.</title>
        <authorList>
            <consortium name="US DOE Joint Genome Institute (JGI-PGF)"/>
            <person name="Walter F."/>
            <person name="Albersmeier A."/>
            <person name="Kalinowski J."/>
            <person name="Ruckert C."/>
        </authorList>
    </citation>
    <scope>NUCLEOTIDE SEQUENCE</scope>
    <source>
        <strain evidence="2">JCM 4434</strain>
    </source>
</reference>